<feature type="transmembrane region" description="Helical" evidence="12">
    <location>
        <begin position="210"/>
        <end position="235"/>
    </location>
</feature>
<feature type="domain" description="PTS EIIB type-1" evidence="14">
    <location>
        <begin position="19"/>
        <end position="101"/>
    </location>
</feature>
<dbReference type="InterPro" id="IPR050558">
    <property type="entry name" value="PTS_Sugar-Specific_Components"/>
</dbReference>
<dbReference type="SUPFAM" id="SSF55604">
    <property type="entry name" value="Glucose permease domain IIB"/>
    <property type="match status" value="1"/>
</dbReference>
<dbReference type="GO" id="GO:0008982">
    <property type="term" value="F:protein-N(PI)-phosphohistidine-sugar phosphotransferase activity"/>
    <property type="evidence" value="ECO:0007669"/>
    <property type="project" value="InterPro"/>
</dbReference>
<dbReference type="PROSITE" id="PS01035">
    <property type="entry name" value="PTS_EIIB_TYPE_1_CYS"/>
    <property type="match status" value="1"/>
</dbReference>
<dbReference type="AlphaFoldDB" id="A0A3P3U5R0"/>
<dbReference type="InterPro" id="IPR001127">
    <property type="entry name" value="PTS_EIIA_1_perm"/>
</dbReference>
<evidence type="ECO:0000256" key="8">
    <source>
        <dbReference type="ARBA" id="ARBA00022777"/>
    </source>
</evidence>
<dbReference type="InterPro" id="IPR036878">
    <property type="entry name" value="Glu_permease_IIB"/>
</dbReference>
<gene>
    <name evidence="16" type="ORF">EHV15_13790</name>
</gene>
<dbReference type="NCBIfam" id="TIGR01995">
    <property type="entry name" value="PTS-II-ABC-beta"/>
    <property type="match status" value="1"/>
</dbReference>
<evidence type="ECO:0000259" key="13">
    <source>
        <dbReference type="PROSITE" id="PS51093"/>
    </source>
</evidence>
<dbReference type="Pfam" id="PF00358">
    <property type="entry name" value="PTS_EIIA_1"/>
    <property type="match status" value="1"/>
</dbReference>
<dbReference type="Pfam" id="PF00367">
    <property type="entry name" value="PTS_EIIB"/>
    <property type="match status" value="1"/>
</dbReference>
<dbReference type="InterPro" id="IPR011297">
    <property type="entry name" value="PTS_IIABC_b_glu"/>
</dbReference>
<dbReference type="Gene3D" id="3.30.1360.60">
    <property type="entry name" value="Glucose permease domain IIB"/>
    <property type="match status" value="1"/>
</dbReference>
<keyword evidence="9 12" id="KW-1133">Transmembrane helix</keyword>
<dbReference type="GO" id="GO:0016301">
    <property type="term" value="F:kinase activity"/>
    <property type="evidence" value="ECO:0007669"/>
    <property type="project" value="UniProtKB-KW"/>
</dbReference>
<dbReference type="InterPro" id="IPR001996">
    <property type="entry name" value="PTS_IIB_1"/>
</dbReference>
<evidence type="ECO:0000313" key="17">
    <source>
        <dbReference type="Proteomes" id="UP000267017"/>
    </source>
</evidence>
<feature type="transmembrane region" description="Helical" evidence="12">
    <location>
        <begin position="114"/>
        <end position="136"/>
    </location>
</feature>
<keyword evidence="2" id="KW-0813">Transport</keyword>
<feature type="domain" description="PTS EIIA type-1" evidence="13">
    <location>
        <begin position="501"/>
        <end position="605"/>
    </location>
</feature>
<evidence type="ECO:0000256" key="3">
    <source>
        <dbReference type="ARBA" id="ARBA00022475"/>
    </source>
</evidence>
<evidence type="ECO:0000256" key="4">
    <source>
        <dbReference type="ARBA" id="ARBA00022597"/>
    </source>
</evidence>
<dbReference type="FunFam" id="3.30.1360.60:FF:000001">
    <property type="entry name" value="PTS system glucose-specific IIBC component PtsG"/>
    <property type="match status" value="1"/>
</dbReference>
<feature type="active site" description="Phosphocysteine intermediate; for EIIB activity" evidence="11">
    <location>
        <position position="41"/>
    </location>
</feature>
<feature type="transmembrane region" description="Helical" evidence="12">
    <location>
        <begin position="297"/>
        <end position="317"/>
    </location>
</feature>
<dbReference type="Proteomes" id="UP000267017">
    <property type="component" value="Unassembled WGS sequence"/>
</dbReference>
<evidence type="ECO:0000259" key="14">
    <source>
        <dbReference type="PROSITE" id="PS51098"/>
    </source>
</evidence>
<dbReference type="GO" id="GO:0015771">
    <property type="term" value="P:trehalose transport"/>
    <property type="evidence" value="ECO:0007669"/>
    <property type="project" value="TreeGrafter"/>
</dbReference>
<evidence type="ECO:0000259" key="15">
    <source>
        <dbReference type="PROSITE" id="PS51103"/>
    </source>
</evidence>
<keyword evidence="17" id="KW-1185">Reference proteome</keyword>
<feature type="domain" description="PTS EIIC type-1" evidence="15">
    <location>
        <begin position="117"/>
        <end position="469"/>
    </location>
</feature>
<name>A0A3P3U5R0_9BACL</name>
<keyword evidence="4" id="KW-0762">Sugar transport</keyword>
<feature type="transmembrane region" description="Helical" evidence="12">
    <location>
        <begin position="186"/>
        <end position="204"/>
    </location>
</feature>
<dbReference type="OrthoDB" id="2957988at2"/>
<evidence type="ECO:0000256" key="10">
    <source>
        <dbReference type="ARBA" id="ARBA00023136"/>
    </source>
</evidence>
<keyword evidence="5" id="KW-0808">Transferase</keyword>
<dbReference type="InterPro" id="IPR018113">
    <property type="entry name" value="PTrfase_EIIB_Cys"/>
</dbReference>
<protein>
    <submittedName>
        <fullName evidence="16">PTS beta-glucoside transporter subunit EIIBCA</fullName>
    </submittedName>
</protein>
<dbReference type="GO" id="GO:0009401">
    <property type="term" value="P:phosphoenolpyruvate-dependent sugar phosphotransferase system"/>
    <property type="evidence" value="ECO:0007669"/>
    <property type="project" value="UniProtKB-KW"/>
</dbReference>
<proteinExistence type="predicted"/>
<dbReference type="InterPro" id="IPR011055">
    <property type="entry name" value="Dup_hybrid_motif"/>
</dbReference>
<keyword evidence="6" id="KW-0598">Phosphotransferase system</keyword>
<feature type="transmembrane region" description="Helical" evidence="12">
    <location>
        <begin position="394"/>
        <end position="416"/>
    </location>
</feature>
<evidence type="ECO:0000256" key="5">
    <source>
        <dbReference type="ARBA" id="ARBA00022679"/>
    </source>
</evidence>
<dbReference type="PROSITE" id="PS51103">
    <property type="entry name" value="PTS_EIIC_TYPE_1"/>
    <property type="match status" value="1"/>
</dbReference>
<evidence type="ECO:0000256" key="6">
    <source>
        <dbReference type="ARBA" id="ARBA00022683"/>
    </source>
</evidence>
<dbReference type="PROSITE" id="PS00371">
    <property type="entry name" value="PTS_EIIA_TYPE_1_HIS"/>
    <property type="match status" value="1"/>
</dbReference>
<comment type="caution">
    <text evidence="16">The sequence shown here is derived from an EMBL/GenBank/DDBJ whole genome shotgun (WGS) entry which is preliminary data.</text>
</comment>
<keyword evidence="10 12" id="KW-0472">Membrane</keyword>
<organism evidence="16 17">
    <name type="scientific">Paenibacillus oralis</name>
    <dbReference type="NCBI Taxonomy" id="2490856"/>
    <lineage>
        <taxon>Bacteria</taxon>
        <taxon>Bacillati</taxon>
        <taxon>Bacillota</taxon>
        <taxon>Bacilli</taxon>
        <taxon>Bacillales</taxon>
        <taxon>Paenibacillaceae</taxon>
        <taxon>Paenibacillus</taxon>
    </lineage>
</organism>
<dbReference type="InterPro" id="IPR003352">
    <property type="entry name" value="PTS_EIIC"/>
</dbReference>
<dbReference type="Gene3D" id="2.70.70.10">
    <property type="entry name" value="Glucose Permease (Domain IIA)"/>
    <property type="match status" value="1"/>
</dbReference>
<keyword evidence="8" id="KW-0418">Kinase</keyword>
<accession>A0A3P3U5R0</accession>
<evidence type="ECO:0000256" key="2">
    <source>
        <dbReference type="ARBA" id="ARBA00022448"/>
    </source>
</evidence>
<evidence type="ECO:0000256" key="7">
    <source>
        <dbReference type="ARBA" id="ARBA00022692"/>
    </source>
</evidence>
<dbReference type="NCBIfam" id="TIGR00830">
    <property type="entry name" value="PTBA"/>
    <property type="match status" value="1"/>
</dbReference>
<comment type="subcellular location">
    <subcellularLocation>
        <location evidence="1">Cell membrane</location>
        <topology evidence="1">Multi-pass membrane protein</topology>
    </subcellularLocation>
</comment>
<dbReference type="InterPro" id="IPR013013">
    <property type="entry name" value="PTS_EIIC_1"/>
</dbReference>
<evidence type="ECO:0000256" key="1">
    <source>
        <dbReference type="ARBA" id="ARBA00004651"/>
    </source>
</evidence>
<dbReference type="PANTHER" id="PTHR30175">
    <property type="entry name" value="PHOSPHOTRANSFERASE SYSTEM TRANSPORT PROTEIN"/>
    <property type="match status" value="1"/>
</dbReference>
<dbReference type="FunFam" id="2.70.70.10:FF:000001">
    <property type="entry name" value="PTS system glucose-specific IIA component"/>
    <property type="match status" value="1"/>
</dbReference>
<feature type="transmembrane region" description="Helical" evidence="12">
    <location>
        <begin position="156"/>
        <end position="179"/>
    </location>
</feature>
<evidence type="ECO:0000256" key="12">
    <source>
        <dbReference type="SAM" id="Phobius"/>
    </source>
</evidence>
<reference evidence="16 17" key="1">
    <citation type="submission" date="2018-11" db="EMBL/GenBank/DDBJ databases">
        <title>Genome sequencing of Paenibacillus sp. KCOM 3021 (= ChDC PVNT-B20).</title>
        <authorList>
            <person name="Kook J.-K."/>
            <person name="Park S.-N."/>
            <person name="Lim Y.K."/>
        </authorList>
    </citation>
    <scope>NUCLEOTIDE SEQUENCE [LARGE SCALE GENOMIC DNA]</scope>
    <source>
        <strain evidence="16 17">KCOM 3021</strain>
    </source>
</reference>
<keyword evidence="7 12" id="KW-0812">Transmembrane</keyword>
<evidence type="ECO:0000313" key="16">
    <source>
        <dbReference type="EMBL" id="RRJ63883.1"/>
    </source>
</evidence>
<dbReference type="GO" id="GO:0005886">
    <property type="term" value="C:plasma membrane"/>
    <property type="evidence" value="ECO:0007669"/>
    <property type="project" value="UniProtKB-SubCell"/>
</dbReference>
<dbReference type="EMBL" id="RRCN01000001">
    <property type="protein sequence ID" value="RRJ63883.1"/>
    <property type="molecule type" value="Genomic_DNA"/>
</dbReference>
<dbReference type="PROSITE" id="PS51093">
    <property type="entry name" value="PTS_EIIA_TYPE_1"/>
    <property type="match status" value="1"/>
</dbReference>
<dbReference type="SUPFAM" id="SSF51261">
    <property type="entry name" value="Duplicated hybrid motif"/>
    <property type="match status" value="1"/>
</dbReference>
<dbReference type="CDD" id="cd00212">
    <property type="entry name" value="PTS_IIB_glc"/>
    <property type="match status" value="1"/>
</dbReference>
<dbReference type="PROSITE" id="PS51098">
    <property type="entry name" value="PTS_EIIB_TYPE_1"/>
    <property type="match status" value="1"/>
</dbReference>
<keyword evidence="3" id="KW-1003">Cell membrane</keyword>
<dbReference type="PANTHER" id="PTHR30175:SF1">
    <property type="entry name" value="PTS SYSTEM ARBUTIN-, CELLOBIOSE-, AND SALICIN-SPECIFIC EIIBC COMPONENT-RELATED"/>
    <property type="match status" value="1"/>
</dbReference>
<feature type="transmembrane region" description="Helical" evidence="12">
    <location>
        <begin position="436"/>
        <end position="458"/>
    </location>
</feature>
<sequence length="631" mass="68160">MSMPSFRYFFMRRKNMKYEQLAKDILAQIGGRENVASLTHCITRLRFQLKDDSIVDKDKVKNIDGVVSCVNKGGQFQVVIGTHVEEVYHAVCEVGKLDGDFGESPEEKKGIISAFFDTIAGIFVPIIGALAGAGMLKAILSLATTFHWVSTESQTYSILFMISDIPFYYMPFFLAVSAAKKFKTNLFLALIFAGMLVHPTLVGLKSSGDAVALFGIPMHMATYTSSVIPIILIVYFQSYIEKFAKNISPKAVKTFLVPIITILIVAPVGLLALGPIGAFVGGYVAAFFNFLNDKASWVVPTLVGALNPLLVMTGMHYSVGAAQAVQRATVGYTTIYSPGALVSNMSQAAAVFAVSTKSKNKDTAALASSCAATALCGITEPALYGVTLKQKSPLYATMLAGGIAGFYMGIMGVKAYSAGTSTVFSLPIYIGPDSSFIHAGIAVGIAMVLGFVFSYLFYKDKEITPAQEEKPEQTHIELDRNQSEVYAPIKGSLVALRDVNDDAFATMAMGKGIAIEPTEGVVYAPFDGKVEVLFKTKHAISLRSNEGVELLIHVGIDTVKLKGKYFESLVSVNEPIQKGQELIRFNLSEIKQAGYECVTPIIITNTGEYLDVIESDKSNVGLDNIILTTIK</sequence>
<dbReference type="GO" id="GO:0090589">
    <property type="term" value="F:protein-phosphocysteine-trehalose phosphotransferase system transporter activity"/>
    <property type="evidence" value="ECO:0007669"/>
    <property type="project" value="TreeGrafter"/>
</dbReference>
<evidence type="ECO:0000256" key="9">
    <source>
        <dbReference type="ARBA" id="ARBA00022989"/>
    </source>
</evidence>
<evidence type="ECO:0000256" key="11">
    <source>
        <dbReference type="PROSITE-ProRule" id="PRU00421"/>
    </source>
</evidence>
<feature type="transmembrane region" description="Helical" evidence="12">
    <location>
        <begin position="255"/>
        <end position="285"/>
    </location>
</feature>
<dbReference type="Pfam" id="PF02378">
    <property type="entry name" value="PTS_EIIC"/>
    <property type="match status" value="1"/>
</dbReference>